<feature type="transmembrane region" description="Helical" evidence="2">
    <location>
        <begin position="144"/>
        <end position="165"/>
    </location>
</feature>
<keyword evidence="2" id="KW-0812">Transmembrane</keyword>
<feature type="region of interest" description="Disordered" evidence="1">
    <location>
        <begin position="1"/>
        <end position="70"/>
    </location>
</feature>
<feature type="transmembrane region" description="Helical" evidence="2">
    <location>
        <begin position="172"/>
        <end position="195"/>
    </location>
</feature>
<evidence type="ECO:0000313" key="4">
    <source>
        <dbReference type="RefSeq" id="XP_019615931.1"/>
    </source>
</evidence>
<dbReference type="KEGG" id="bbel:109463532"/>
<protein>
    <submittedName>
        <fullName evidence="4">Uncharacterized protein LOC109463532</fullName>
    </submittedName>
</protein>
<evidence type="ECO:0000313" key="3">
    <source>
        <dbReference type="Proteomes" id="UP000515135"/>
    </source>
</evidence>
<reference evidence="4" key="1">
    <citation type="submission" date="2025-08" db="UniProtKB">
        <authorList>
            <consortium name="RefSeq"/>
        </authorList>
    </citation>
    <scope>IDENTIFICATION</scope>
    <source>
        <tissue evidence="4">Gonad</tissue>
    </source>
</reference>
<dbReference type="GeneID" id="109463532"/>
<feature type="compositionally biased region" description="Low complexity" evidence="1">
    <location>
        <begin position="47"/>
        <end position="59"/>
    </location>
</feature>
<keyword evidence="2" id="KW-1133">Transmembrane helix</keyword>
<sequence length="638" mass="70160">MAEGTPRQPPRGAQDQLPPPDAEIEVHVQEELQPGLAGEYLHGQGGQLAPQAAGQAYQGPWQMQQNPRQAAPVQFHPEQQGYGAQAALFPHQGFAMPPQPAGQVYHNVPPANQAAANVGQPPALQMSVGAFGGATVRIESPAAAGGFVAGGLVAGAFATAAFAASKVSESPAVVLGTGLAAGVATGVTTLAGFYLGNRQQTEEAIRRVVERERHIRVENIEEGSLLVHVKFLTLAGYWVLRSFNEKIDKRSDRTCLQLLLEDELQGIGWTGPIQVGLEGWWFAEEEGQEEEEAAGTEQEERWEWAGMEKQSVPPMPASVTTEGDSGLPEDVSSVAAMSITSAGEVEEGPLKRRRARLQKHKDSPTVQRFIKAWRSWEEGAEILTSSGYTDLGGVKALVQGFMLHYTVTPDTTSTLLYGQSWLNLNKAQLKQLMTSQLQADSTDSTCLLLTALQLPYGDSRVQTLQQVVDAILQHRPGDWLYQHLHHIYCYLGRAIWMASPQPKSTTSQGTDQPRADLDALVKALSAMASSLMYKQDYLETMFYTAELYKKVSETEAIRQLEHLLRLAPECDLHVPHAHYLLATLYNQQQDRQKVIHHFTRGQERETNRLPGFPEVHISIKDPAKMAYERVMAKKQANK</sequence>
<dbReference type="AlphaFoldDB" id="A0A6P4YG00"/>
<dbReference type="Proteomes" id="UP000515135">
    <property type="component" value="Unplaced"/>
</dbReference>
<dbReference type="InterPro" id="IPR011990">
    <property type="entry name" value="TPR-like_helical_dom_sf"/>
</dbReference>
<gene>
    <name evidence="4" type="primary">LOC109463532</name>
</gene>
<dbReference type="OrthoDB" id="5953540at2759"/>
<accession>A0A6P4YG00</accession>
<name>A0A6P4YG00_BRABE</name>
<keyword evidence="2" id="KW-0472">Membrane</keyword>
<keyword evidence="3" id="KW-1185">Reference proteome</keyword>
<dbReference type="RefSeq" id="XP_019615931.1">
    <property type="nucleotide sequence ID" value="XM_019760372.1"/>
</dbReference>
<evidence type="ECO:0000256" key="2">
    <source>
        <dbReference type="SAM" id="Phobius"/>
    </source>
</evidence>
<organism evidence="3 4">
    <name type="scientific">Branchiostoma belcheri</name>
    <name type="common">Amphioxus</name>
    <dbReference type="NCBI Taxonomy" id="7741"/>
    <lineage>
        <taxon>Eukaryota</taxon>
        <taxon>Metazoa</taxon>
        <taxon>Chordata</taxon>
        <taxon>Cephalochordata</taxon>
        <taxon>Leptocardii</taxon>
        <taxon>Amphioxiformes</taxon>
        <taxon>Branchiostomatidae</taxon>
        <taxon>Branchiostoma</taxon>
    </lineage>
</organism>
<evidence type="ECO:0000256" key="1">
    <source>
        <dbReference type="SAM" id="MobiDB-lite"/>
    </source>
</evidence>
<feature type="region of interest" description="Disordered" evidence="1">
    <location>
        <begin position="308"/>
        <end position="327"/>
    </location>
</feature>
<dbReference type="Gene3D" id="1.25.40.10">
    <property type="entry name" value="Tetratricopeptide repeat domain"/>
    <property type="match status" value="1"/>
</dbReference>
<proteinExistence type="predicted"/>